<dbReference type="PANTHER" id="PTHR35011:SF5">
    <property type="entry name" value="SIALIC ACID TRAP TRANSPORTER SMALL PERMEASE PROTEIN SIAQ"/>
    <property type="match status" value="1"/>
</dbReference>
<dbReference type="GO" id="GO:0005886">
    <property type="term" value="C:plasma membrane"/>
    <property type="evidence" value="ECO:0007669"/>
    <property type="project" value="UniProtKB-SubCell"/>
</dbReference>
<evidence type="ECO:0000256" key="9">
    <source>
        <dbReference type="SAM" id="Phobius"/>
    </source>
</evidence>
<accession>A0A1I4FS28</accession>
<keyword evidence="6 9" id="KW-1133">Transmembrane helix</keyword>
<keyword evidence="4" id="KW-0997">Cell inner membrane</keyword>
<evidence type="ECO:0000313" key="11">
    <source>
        <dbReference type="EMBL" id="SFL20209.1"/>
    </source>
</evidence>
<dbReference type="InterPro" id="IPR055348">
    <property type="entry name" value="DctQ"/>
</dbReference>
<keyword evidence="2" id="KW-0813">Transport</keyword>
<evidence type="ECO:0000259" key="10">
    <source>
        <dbReference type="Pfam" id="PF04290"/>
    </source>
</evidence>
<proteinExistence type="inferred from homology"/>
<dbReference type="RefSeq" id="WP_218142039.1">
    <property type="nucleotide sequence ID" value="NZ_FOTI01000003.1"/>
</dbReference>
<evidence type="ECO:0000256" key="5">
    <source>
        <dbReference type="ARBA" id="ARBA00022692"/>
    </source>
</evidence>
<feature type="domain" description="Tripartite ATP-independent periplasmic transporters DctQ component" evidence="10">
    <location>
        <begin position="25"/>
        <end position="151"/>
    </location>
</feature>
<dbReference type="GO" id="GO:0022857">
    <property type="term" value="F:transmembrane transporter activity"/>
    <property type="evidence" value="ECO:0007669"/>
    <property type="project" value="TreeGrafter"/>
</dbReference>
<evidence type="ECO:0000256" key="1">
    <source>
        <dbReference type="ARBA" id="ARBA00004429"/>
    </source>
</evidence>
<dbReference type="STRING" id="29563.SAMN02983006_00491"/>
<evidence type="ECO:0000256" key="3">
    <source>
        <dbReference type="ARBA" id="ARBA00022475"/>
    </source>
</evidence>
<keyword evidence="5 9" id="KW-0812">Transmembrane</keyword>
<comment type="similarity">
    <text evidence="8">Belongs to the TRAP transporter small permease family.</text>
</comment>
<dbReference type="Pfam" id="PF04290">
    <property type="entry name" value="DctQ"/>
    <property type="match status" value="1"/>
</dbReference>
<dbReference type="Proteomes" id="UP000199006">
    <property type="component" value="Unassembled WGS sequence"/>
</dbReference>
<evidence type="ECO:0000256" key="8">
    <source>
        <dbReference type="ARBA" id="ARBA00038436"/>
    </source>
</evidence>
<keyword evidence="7 9" id="KW-0472">Membrane</keyword>
<reference evidence="11 12" key="1">
    <citation type="submission" date="2016-10" db="EMBL/GenBank/DDBJ databases">
        <authorList>
            <person name="de Groot N.N."/>
        </authorList>
    </citation>
    <scope>NUCLEOTIDE SEQUENCE [LARGE SCALE GENOMIC DNA]</scope>
    <source>
        <strain evidence="11 12">ATCC 51327</strain>
    </source>
</reference>
<dbReference type="InterPro" id="IPR007387">
    <property type="entry name" value="TRAP_DctQ"/>
</dbReference>
<evidence type="ECO:0000313" key="12">
    <source>
        <dbReference type="Proteomes" id="UP000199006"/>
    </source>
</evidence>
<gene>
    <name evidence="11" type="ORF">SAMN02983006_00491</name>
</gene>
<feature type="transmembrane region" description="Helical" evidence="9">
    <location>
        <begin position="47"/>
        <end position="64"/>
    </location>
</feature>
<sequence length="159" mass="18609">MIKKFANLIESIQLKLGVFFLALFFAVIVLQMFVRYIGVSVIWTEEVANYSFIWAVFMGASVMLHRNGHFRFSLLFEKLTGKSKLFLKLTINLILVLFSLAVFYFGIIATLNFWNYTWYSLPNFKMGYMFISLPVMGFSMLIYELDHLLDDYSELKEGK</sequence>
<evidence type="ECO:0000256" key="2">
    <source>
        <dbReference type="ARBA" id="ARBA00022448"/>
    </source>
</evidence>
<dbReference type="AlphaFoldDB" id="A0A1I4FS28"/>
<keyword evidence="3" id="KW-1003">Cell membrane</keyword>
<feature type="transmembrane region" description="Helical" evidence="9">
    <location>
        <begin position="85"/>
        <end position="114"/>
    </location>
</feature>
<name>A0A1I4FS28_9FIRM</name>
<dbReference type="GO" id="GO:0015740">
    <property type="term" value="P:C4-dicarboxylate transport"/>
    <property type="evidence" value="ECO:0007669"/>
    <property type="project" value="TreeGrafter"/>
</dbReference>
<dbReference type="EMBL" id="FOTI01000003">
    <property type="protein sequence ID" value="SFL20209.1"/>
    <property type="molecule type" value="Genomic_DNA"/>
</dbReference>
<evidence type="ECO:0000256" key="4">
    <source>
        <dbReference type="ARBA" id="ARBA00022519"/>
    </source>
</evidence>
<organism evidence="11 12">
    <name type="scientific">Halanaerobium salsuginis</name>
    <dbReference type="NCBI Taxonomy" id="29563"/>
    <lineage>
        <taxon>Bacteria</taxon>
        <taxon>Bacillati</taxon>
        <taxon>Bacillota</taxon>
        <taxon>Clostridia</taxon>
        <taxon>Halanaerobiales</taxon>
        <taxon>Halanaerobiaceae</taxon>
        <taxon>Halanaerobium</taxon>
    </lineage>
</organism>
<comment type="subcellular location">
    <subcellularLocation>
        <location evidence="1">Cell inner membrane</location>
        <topology evidence="1">Multi-pass membrane protein</topology>
    </subcellularLocation>
</comment>
<evidence type="ECO:0000256" key="7">
    <source>
        <dbReference type="ARBA" id="ARBA00023136"/>
    </source>
</evidence>
<protein>
    <submittedName>
        <fullName evidence="11">TRAP-type C4-dicarboxylate transport system, small permease component</fullName>
    </submittedName>
</protein>
<feature type="transmembrane region" description="Helical" evidence="9">
    <location>
        <begin position="126"/>
        <end position="143"/>
    </location>
</feature>
<evidence type="ECO:0000256" key="6">
    <source>
        <dbReference type="ARBA" id="ARBA00022989"/>
    </source>
</evidence>
<keyword evidence="12" id="KW-1185">Reference proteome</keyword>
<feature type="transmembrane region" description="Helical" evidence="9">
    <location>
        <begin position="12"/>
        <end position="35"/>
    </location>
</feature>
<dbReference type="PANTHER" id="PTHR35011">
    <property type="entry name" value="2,3-DIKETO-L-GULONATE TRAP TRANSPORTER SMALL PERMEASE PROTEIN YIAM"/>
    <property type="match status" value="1"/>
</dbReference>